<comment type="caution">
    <text evidence="7">Lacks conserved residue(s) required for the propagation of feature annotation.</text>
</comment>
<dbReference type="PRINTS" id="PR00949">
    <property type="entry name" value="TYPE3IMAPROT"/>
</dbReference>
<dbReference type="PIRSF" id="PIRSF005419">
    <property type="entry name" value="FlhA"/>
    <property type="match status" value="1"/>
</dbReference>
<evidence type="ECO:0000256" key="2">
    <source>
        <dbReference type="ARBA" id="ARBA00008835"/>
    </source>
</evidence>
<organism evidence="8 9">
    <name type="scientific">Candidatus Megaera venefica</name>
    <dbReference type="NCBI Taxonomy" id="2055910"/>
    <lineage>
        <taxon>Bacteria</taxon>
        <taxon>Pseudomonadati</taxon>
        <taxon>Pseudomonadota</taxon>
        <taxon>Alphaproteobacteria</taxon>
        <taxon>Rickettsiales</taxon>
        <taxon>Rickettsiaceae</taxon>
        <taxon>Candidatus Megaera</taxon>
    </lineage>
</organism>
<evidence type="ECO:0000256" key="6">
    <source>
        <dbReference type="ARBA" id="ARBA00023136"/>
    </source>
</evidence>
<keyword evidence="5 7" id="KW-1133">Transmembrane helix</keyword>
<keyword evidence="3 7" id="KW-1003">Cell membrane</keyword>
<reference evidence="8 9" key="1">
    <citation type="submission" date="2023-03" db="EMBL/GenBank/DDBJ databases">
        <title>Host association and intracellularity evolved multiple times independently in the Rickettsiales.</title>
        <authorList>
            <person name="Castelli M."/>
            <person name="Nardi T."/>
            <person name="Gammuto L."/>
            <person name="Bellinzona G."/>
            <person name="Sabaneyeva E."/>
            <person name="Potekhin A."/>
            <person name="Serra V."/>
            <person name="Petroni G."/>
            <person name="Sassera D."/>
        </authorList>
    </citation>
    <scope>NUCLEOTIDE SEQUENCE [LARGE SCALE GENOMIC DNA]</scope>
    <source>
        <strain evidence="8 9">Sr 2-6</strain>
    </source>
</reference>
<protein>
    <recommendedName>
        <fullName evidence="7">Flagellar biosynthesis protein FlhA</fullName>
    </recommendedName>
</protein>
<dbReference type="RefSeq" id="WP_322776223.1">
    <property type="nucleotide sequence ID" value="NZ_JARJFB010000011.1"/>
</dbReference>
<keyword evidence="7" id="KW-1005">Bacterial flagellum biogenesis</keyword>
<feature type="transmembrane region" description="Helical" evidence="7">
    <location>
        <begin position="12"/>
        <end position="32"/>
    </location>
</feature>
<dbReference type="InterPro" id="IPR042194">
    <property type="entry name" value="FHIPEP_1"/>
</dbReference>
<feature type="transmembrane region" description="Helical" evidence="7">
    <location>
        <begin position="69"/>
        <end position="89"/>
    </location>
</feature>
<dbReference type="Gene3D" id="3.40.30.60">
    <property type="entry name" value="FHIPEP family, domain 1"/>
    <property type="match status" value="1"/>
</dbReference>
<keyword evidence="4 7" id="KW-0812">Transmembrane</keyword>
<dbReference type="Pfam" id="PF00771">
    <property type="entry name" value="FHIPEP"/>
    <property type="match status" value="1"/>
</dbReference>
<comment type="similarity">
    <text evidence="2 7">Belongs to the FHIPEP (flagella/HR/invasion proteins export pore) family.</text>
</comment>
<dbReference type="PANTHER" id="PTHR30161">
    <property type="entry name" value="FLAGELLAR EXPORT PROTEIN, MEMBRANE FLHA SUBUNIT-RELATED"/>
    <property type="match status" value="1"/>
</dbReference>
<keyword evidence="8" id="KW-0966">Cell projection</keyword>
<feature type="transmembrane region" description="Helical" evidence="7">
    <location>
        <begin position="201"/>
        <end position="222"/>
    </location>
</feature>
<keyword evidence="9" id="KW-1185">Reference proteome</keyword>
<keyword evidence="8" id="KW-0969">Cilium</keyword>
<dbReference type="Gene3D" id="3.40.50.12790">
    <property type="entry name" value="FHIPEP family, domain 4"/>
    <property type="match status" value="1"/>
</dbReference>
<feature type="transmembrane region" description="Helical" evidence="7">
    <location>
        <begin position="38"/>
        <end position="57"/>
    </location>
</feature>
<evidence type="ECO:0000256" key="3">
    <source>
        <dbReference type="ARBA" id="ARBA00022475"/>
    </source>
</evidence>
<dbReference type="NCBIfam" id="TIGR01398">
    <property type="entry name" value="FlhA"/>
    <property type="match status" value="1"/>
</dbReference>
<keyword evidence="8" id="KW-0282">Flagellum</keyword>
<evidence type="ECO:0000256" key="7">
    <source>
        <dbReference type="RuleBase" id="RU364093"/>
    </source>
</evidence>
<keyword evidence="7" id="KW-0653">Protein transport</keyword>
<gene>
    <name evidence="7" type="primary">flhA</name>
    <name evidence="8" type="ORF">Megvenef_00279</name>
</gene>
<dbReference type="InterPro" id="IPR042196">
    <property type="entry name" value="FHIPEP_4"/>
</dbReference>
<keyword evidence="7" id="KW-1006">Bacterial flagellum protein export</keyword>
<evidence type="ECO:0000256" key="5">
    <source>
        <dbReference type="ARBA" id="ARBA00022989"/>
    </source>
</evidence>
<dbReference type="Proteomes" id="UP001291687">
    <property type="component" value="Unassembled WGS sequence"/>
</dbReference>
<name>A0ABU5NAV6_9RICK</name>
<dbReference type="PROSITE" id="PS00994">
    <property type="entry name" value="FHIPEP"/>
    <property type="match status" value="1"/>
</dbReference>
<keyword evidence="6 7" id="KW-0472">Membrane</keyword>
<dbReference type="EMBL" id="JARJFB010000011">
    <property type="protein sequence ID" value="MEA0970320.1"/>
    <property type="molecule type" value="Genomic_DNA"/>
</dbReference>
<evidence type="ECO:0000256" key="4">
    <source>
        <dbReference type="ARBA" id="ARBA00022692"/>
    </source>
</evidence>
<comment type="function">
    <text evidence="7">Required for formation of the rod structure of the flagellar apparatus. Together with FliI and FliH, may constitute the export apparatus of flagellin.</text>
</comment>
<comment type="caution">
    <text evidence="8">The sequence shown here is derived from an EMBL/GenBank/DDBJ whole genome shotgun (WGS) entry which is preliminary data.</text>
</comment>
<dbReference type="InterPro" id="IPR006301">
    <property type="entry name" value="FlhA"/>
</dbReference>
<dbReference type="PANTHER" id="PTHR30161:SF1">
    <property type="entry name" value="FLAGELLAR BIOSYNTHESIS PROTEIN FLHA-RELATED"/>
    <property type="match status" value="1"/>
</dbReference>
<dbReference type="Gene3D" id="1.10.8.540">
    <property type="entry name" value="FHIPEP family, domain 3"/>
    <property type="match status" value="1"/>
</dbReference>
<feature type="transmembrane region" description="Helical" evidence="7">
    <location>
        <begin position="109"/>
        <end position="132"/>
    </location>
</feature>
<keyword evidence="7" id="KW-0813">Transport</keyword>
<dbReference type="InterPro" id="IPR001712">
    <property type="entry name" value="T3SS_FHIPEP"/>
</dbReference>
<dbReference type="InterPro" id="IPR042193">
    <property type="entry name" value="FHIPEP_3"/>
</dbReference>
<accession>A0ABU5NAV6</accession>
<dbReference type="InterPro" id="IPR025505">
    <property type="entry name" value="FHIPEP_CS"/>
</dbReference>
<evidence type="ECO:0000313" key="9">
    <source>
        <dbReference type="Proteomes" id="UP001291687"/>
    </source>
</evidence>
<comment type="subcellular location">
    <subcellularLocation>
        <location evidence="1 7">Cell membrane</location>
        <topology evidence="1 7">Multi-pass membrane protein</topology>
    </subcellularLocation>
</comment>
<sequence length="702" mass="76205">MVNILKRITDYSHLALASAIIGILMVLLFPIPTGLLDFLLALSIGISFVILMTTLFIQRPLDLSMFPTILLVTTLLRLSLNIASTRLILSKGHEGPDAAGHVIEAFGGFVMQGNVVIGLIVFLILTLINFIVITKGSGRIAEVAARFSLDAMPGKQMAIDADLAAGLIDEKVAKSRRKTLEDESTFFGSMDGANKFVRGDAIAGLIITFINLIGGMIVGILQKDLSFGVAVETYTVLTIGDGLVTQIPSLIVSLAAGLLVTKAGTSGATDKLLFGQIAQYPQALMMTSIVTGLMAFLPGLPFIPFSIIAAVIGGSAYALGSSKNQELLAGTYGVGGVSTPSKIGSDPAQNDGPENDKSEKIADALHLDLIRLEIGYGLMSLVNAGNGHNLTEQIKGLRKQIVQEYGFVMPAVRIQDNIQLDTDVYVIKIKELEAGRGLVRPGKLMIMDPQGTDLDIPGESVKEPAFGLPAKWIDESYKEEALFHNCTVVDPSTVITTHLTEQIKENITDLLSYSETQKLLDKMADEHKQLLKDVIPDVVSIASLQKVLQNLLSEMISIRDMPSILESVADSARANKNLTAMTEAVRVQLCRQICHHNTNREGFIPIIALSAEWERNFIESLIDDGTGDKQLSMPPSKLQEFVTKVKKAYDDQALKGYVPVLLTSAYTRPYVRSVVERFRPATVVMSQNEIHYKAKIRTLESI</sequence>
<feature type="transmembrane region" description="Helical" evidence="7">
    <location>
        <begin position="242"/>
        <end position="260"/>
    </location>
</feature>
<evidence type="ECO:0000256" key="1">
    <source>
        <dbReference type="ARBA" id="ARBA00004651"/>
    </source>
</evidence>
<proteinExistence type="inferred from homology"/>
<evidence type="ECO:0000313" key="8">
    <source>
        <dbReference type="EMBL" id="MEA0970320.1"/>
    </source>
</evidence>